<name>A0A255YR11_9PROT</name>
<dbReference type="OrthoDB" id="9801795at2"/>
<dbReference type="AlphaFoldDB" id="A0A255YR11"/>
<dbReference type="InterPro" id="IPR026888">
    <property type="entry name" value="AcetylCoA_hyd_C"/>
</dbReference>
<keyword evidence="3" id="KW-1185">Reference proteome</keyword>
<comment type="caution">
    <text evidence="2">The sequence shown here is derived from an EMBL/GenBank/DDBJ whole genome shotgun (WGS) entry which is preliminary data.</text>
</comment>
<dbReference type="GO" id="GO:0008775">
    <property type="term" value="F:acetate CoA-transferase activity"/>
    <property type="evidence" value="ECO:0007669"/>
    <property type="project" value="InterPro"/>
</dbReference>
<dbReference type="GO" id="GO:0006083">
    <property type="term" value="P:acetate metabolic process"/>
    <property type="evidence" value="ECO:0007669"/>
    <property type="project" value="InterPro"/>
</dbReference>
<evidence type="ECO:0000313" key="2">
    <source>
        <dbReference type="EMBL" id="OYQ31621.1"/>
    </source>
</evidence>
<dbReference type="SUPFAM" id="SSF100950">
    <property type="entry name" value="NagB/RpiA/CoA transferase-like"/>
    <property type="match status" value="2"/>
</dbReference>
<accession>A0A255YR11</accession>
<dbReference type="InterPro" id="IPR046433">
    <property type="entry name" value="ActCoA_hydro"/>
</dbReference>
<dbReference type="PANTHER" id="PTHR21432">
    <property type="entry name" value="ACETYL-COA HYDROLASE-RELATED"/>
    <property type="match status" value="1"/>
</dbReference>
<dbReference type="Proteomes" id="UP000216998">
    <property type="component" value="Unassembled WGS sequence"/>
</dbReference>
<evidence type="ECO:0000259" key="1">
    <source>
        <dbReference type="Pfam" id="PF13336"/>
    </source>
</evidence>
<reference evidence="2 3" key="1">
    <citation type="submission" date="2017-07" db="EMBL/GenBank/DDBJ databases">
        <title>Niveispirillum cyanobacteriorum sp. nov., isolated from cyanobacterial aggregates in a eutrophic lake.</title>
        <authorList>
            <person name="Cai H."/>
        </authorList>
    </citation>
    <scope>NUCLEOTIDE SEQUENCE [LARGE SCALE GENOMIC DNA]</scope>
    <source>
        <strain evidence="3">TH1-14</strain>
    </source>
</reference>
<dbReference type="InterPro" id="IPR038460">
    <property type="entry name" value="AcetylCoA_hyd_C_sf"/>
</dbReference>
<dbReference type="PANTHER" id="PTHR21432:SF20">
    <property type="entry name" value="ACETYL-COA HYDROLASE"/>
    <property type="match status" value="1"/>
</dbReference>
<dbReference type="EMBL" id="NOXU01000032">
    <property type="protein sequence ID" value="OYQ31621.1"/>
    <property type="molecule type" value="Genomic_DNA"/>
</dbReference>
<protein>
    <recommendedName>
        <fullName evidence="1">Acetyl-CoA hydrolase/transferase C-terminal domain-containing protein</fullName>
    </recommendedName>
</protein>
<dbReference type="Gene3D" id="3.40.1080.10">
    <property type="entry name" value="Glutaconate Coenzyme A-transferase"/>
    <property type="match status" value="1"/>
</dbReference>
<gene>
    <name evidence="2" type="ORF">CHU95_21015</name>
</gene>
<feature type="domain" description="Acetyl-CoA hydrolase/transferase C-terminal" evidence="1">
    <location>
        <begin position="261"/>
        <end position="411"/>
    </location>
</feature>
<proteinExistence type="predicted"/>
<evidence type="ECO:0000313" key="3">
    <source>
        <dbReference type="Proteomes" id="UP000216998"/>
    </source>
</evidence>
<organism evidence="2 3">
    <name type="scientific">Niveispirillum lacus</name>
    <dbReference type="NCBI Taxonomy" id="1981099"/>
    <lineage>
        <taxon>Bacteria</taxon>
        <taxon>Pseudomonadati</taxon>
        <taxon>Pseudomonadota</taxon>
        <taxon>Alphaproteobacteria</taxon>
        <taxon>Rhodospirillales</taxon>
        <taxon>Azospirillaceae</taxon>
        <taxon>Niveispirillum</taxon>
    </lineage>
</organism>
<dbReference type="Gene3D" id="3.30.750.70">
    <property type="entry name" value="4-hydroxybutyrate coenzyme like domains"/>
    <property type="match status" value="1"/>
</dbReference>
<sequence length="419" mass="44394">MQKIGLMDAPAWIAARAVDNARVYVAGCSGQPTALFEAFRHMPEKARHLTFHGIWIPGVNRLDWSGLHPNARGEATFASPDWQHSQQTGRFRVVPETYSASWQRLATTSTDVAVALVAPPDADGFCSLGVAADFTPAAWARARHRLLLITPHMPVPADGIRLPLAEADAIVEVDQPVLTVPPVALDSAFTAIAGHIKPLLRDGDTLQFGLGKVQLAMLANLGGLRHLRLHAGMVSDPLLPLLSQDVLCPAPGSITAGVALGSGTLYGAVAGDPRLRFRPVGFTHDIRTLAAIPRLIAINSVIEIDLFGQANAEFMGDRAVSGGGGLLDFLRGARLSPGGMPILALVASARNGTVSRIVPKLATPSVTVARCDVGLVVTNHGVADLRGLDEQARAMALISIADPAHRDDLTAAWEQMCCR</sequence>
<dbReference type="RefSeq" id="WP_094458303.1">
    <property type="nucleotide sequence ID" value="NZ_NOXU01000032.1"/>
</dbReference>
<dbReference type="Gene3D" id="3.40.1080.20">
    <property type="entry name" value="Acetyl-CoA hydrolase/transferase C-terminal domain"/>
    <property type="match status" value="1"/>
</dbReference>
<dbReference type="InterPro" id="IPR037171">
    <property type="entry name" value="NagB/RpiA_transferase-like"/>
</dbReference>
<dbReference type="Pfam" id="PF13336">
    <property type="entry name" value="AcetylCoA_hyd_C"/>
    <property type="match status" value="1"/>
</dbReference>